<keyword evidence="3 5" id="KW-1133">Transmembrane helix</keyword>
<dbReference type="SUPFAM" id="SSF48652">
    <property type="entry name" value="Tetraspanin"/>
    <property type="match status" value="1"/>
</dbReference>
<evidence type="ECO:0000256" key="2">
    <source>
        <dbReference type="ARBA" id="ARBA00022692"/>
    </source>
</evidence>
<dbReference type="AlphaFoldDB" id="A0A6J3C1D0"/>
<evidence type="ECO:0000256" key="1">
    <source>
        <dbReference type="ARBA" id="ARBA00004141"/>
    </source>
</evidence>
<organism evidence="6 7">
    <name type="scientific">Galleria mellonella</name>
    <name type="common">Greater wax moth</name>
    <dbReference type="NCBI Taxonomy" id="7137"/>
    <lineage>
        <taxon>Eukaryota</taxon>
        <taxon>Metazoa</taxon>
        <taxon>Ecdysozoa</taxon>
        <taxon>Arthropoda</taxon>
        <taxon>Hexapoda</taxon>
        <taxon>Insecta</taxon>
        <taxon>Pterygota</taxon>
        <taxon>Neoptera</taxon>
        <taxon>Endopterygota</taxon>
        <taxon>Lepidoptera</taxon>
        <taxon>Glossata</taxon>
        <taxon>Ditrysia</taxon>
        <taxon>Pyraloidea</taxon>
        <taxon>Pyralidae</taxon>
        <taxon>Galleriinae</taxon>
        <taxon>Galleria</taxon>
    </lineage>
</organism>
<dbReference type="Proteomes" id="UP001652740">
    <property type="component" value="Unplaced"/>
</dbReference>
<dbReference type="InParanoid" id="A0A6J3C1D0"/>
<name>A0A6J3C1D0_GALME</name>
<keyword evidence="4 5" id="KW-0472">Membrane</keyword>
<comment type="subcellular location">
    <subcellularLocation>
        <location evidence="1">Membrane</location>
        <topology evidence="1">Multi-pass membrane protein</topology>
    </subcellularLocation>
</comment>
<sequence length="340" mass="38538">MHTVGLPRTCLGFTNILFFLFGLIGCIICVWCAINTEFFQDVNYTVTKSSLVDAIARSVNLKLWFTPLTSFLIPLTVLTMVTSCCGILGSGCKFKCAIKSYIFLITVLSSVAFWVIFISGIYNIYTRNEKTRSYLLSTLQTYYGRDNDVITSIWNYVMVNNECCGVNGYRDFASSQWQKMNTDKLFPVQCCQLVNKTVLLPVSKDCSLNDDPEVKSYKDVGCFYALRQFIIGSKGKIIFFIILLIILYTILMLFAYCIIRGEPLLQALTERSILLPSKNWEISQQTSASPSAPDENMYLEEPPKKIVRVVSAVNPFQTYKFTPNAYSSDNAYPQCVRTQI</sequence>
<dbReference type="InterPro" id="IPR018499">
    <property type="entry name" value="Tetraspanin/Peripherin"/>
</dbReference>
<dbReference type="KEGG" id="gmw:116413046"/>
<evidence type="ECO:0000313" key="7">
    <source>
        <dbReference type="RefSeq" id="XP_031765615.2"/>
    </source>
</evidence>
<accession>A0A6J3C1D0</accession>
<protein>
    <submittedName>
        <fullName evidence="7">Tetraspanin-1-like</fullName>
    </submittedName>
</protein>
<evidence type="ECO:0000256" key="5">
    <source>
        <dbReference type="SAM" id="Phobius"/>
    </source>
</evidence>
<evidence type="ECO:0000313" key="6">
    <source>
        <dbReference type="Proteomes" id="UP001652740"/>
    </source>
</evidence>
<feature type="transmembrane region" description="Helical" evidence="5">
    <location>
        <begin position="71"/>
        <end position="89"/>
    </location>
</feature>
<feature type="transmembrane region" description="Helical" evidence="5">
    <location>
        <begin position="237"/>
        <end position="259"/>
    </location>
</feature>
<feature type="transmembrane region" description="Helical" evidence="5">
    <location>
        <begin position="12"/>
        <end position="34"/>
    </location>
</feature>
<keyword evidence="6" id="KW-1185">Reference proteome</keyword>
<gene>
    <name evidence="7" type="primary">LOC116413046</name>
</gene>
<feature type="transmembrane region" description="Helical" evidence="5">
    <location>
        <begin position="101"/>
        <end position="125"/>
    </location>
</feature>
<dbReference type="GeneID" id="116413046"/>
<evidence type="ECO:0000256" key="3">
    <source>
        <dbReference type="ARBA" id="ARBA00022989"/>
    </source>
</evidence>
<dbReference type="GO" id="GO:0016020">
    <property type="term" value="C:membrane"/>
    <property type="evidence" value="ECO:0007669"/>
    <property type="project" value="UniProtKB-SubCell"/>
</dbReference>
<dbReference type="RefSeq" id="XP_031765615.2">
    <property type="nucleotide sequence ID" value="XM_031909755.2"/>
</dbReference>
<dbReference type="InterPro" id="IPR008952">
    <property type="entry name" value="Tetraspanin_EC2_sf"/>
</dbReference>
<dbReference type="Gene3D" id="1.10.1450.10">
    <property type="entry name" value="Tetraspanin"/>
    <property type="match status" value="1"/>
</dbReference>
<proteinExistence type="predicted"/>
<keyword evidence="2 5" id="KW-0812">Transmembrane</keyword>
<dbReference type="Pfam" id="PF00335">
    <property type="entry name" value="Tetraspanin"/>
    <property type="match status" value="1"/>
</dbReference>
<evidence type="ECO:0000256" key="4">
    <source>
        <dbReference type="ARBA" id="ARBA00023136"/>
    </source>
</evidence>
<reference evidence="7" key="1">
    <citation type="submission" date="2025-08" db="UniProtKB">
        <authorList>
            <consortium name="RefSeq"/>
        </authorList>
    </citation>
    <scope>IDENTIFICATION</scope>
    <source>
        <tissue evidence="7">Whole larvae</tissue>
    </source>
</reference>
<dbReference type="CDD" id="cd03156">
    <property type="entry name" value="uroplakin_I_like_LEL"/>
    <property type="match status" value="1"/>
</dbReference>